<dbReference type="AlphaFoldDB" id="A0A9X1WNL1"/>
<dbReference type="PRINTS" id="PR00069">
    <property type="entry name" value="ALDKETRDTASE"/>
</dbReference>
<evidence type="ECO:0000313" key="3">
    <source>
        <dbReference type="Proteomes" id="UP001139347"/>
    </source>
</evidence>
<protein>
    <submittedName>
        <fullName evidence="2">Aldo/keto reductase</fullName>
    </submittedName>
</protein>
<evidence type="ECO:0000259" key="1">
    <source>
        <dbReference type="Pfam" id="PF00248"/>
    </source>
</evidence>
<sequence>MDKGVGTTVEYAILGKTGFKVSKIGLGGAPLGGDYGETTDEVVTLVIDRALDLGMNFIDTAPLYGRGESERRIGKALKGKRSDVIIASKAVMRGDPYSYENTIKSVEDSLRRLQTDYIDLIQLHELEQTTYEQAINETLPAFRKLKEQGKVRAIGVNAGSLDLLMPFLREDLVDTIQTYAKYTLVDYTAKDELLPLAKEKNIGVIHGSPLAMGILADHPAPFLQDNTVMLEEAARRMAQLEFLRRSEPKGLVEPALRFSLTCPDIAITLVGTTSIRSLESNTGYCDGRGLSDEEMAKVYSLFPGQRLF</sequence>
<dbReference type="Pfam" id="PF00248">
    <property type="entry name" value="Aldo_ket_red"/>
    <property type="match status" value="1"/>
</dbReference>
<proteinExistence type="predicted"/>
<gene>
    <name evidence="2" type="ORF">MUG84_08605</name>
</gene>
<dbReference type="GO" id="GO:0016491">
    <property type="term" value="F:oxidoreductase activity"/>
    <property type="evidence" value="ECO:0007669"/>
    <property type="project" value="InterPro"/>
</dbReference>
<accession>A0A9X1WNL1</accession>
<evidence type="ECO:0000313" key="2">
    <source>
        <dbReference type="EMBL" id="MCJ8011801.1"/>
    </source>
</evidence>
<dbReference type="Gene3D" id="3.20.20.100">
    <property type="entry name" value="NADP-dependent oxidoreductase domain"/>
    <property type="match status" value="1"/>
</dbReference>
<name>A0A9X1WNL1_9BACL</name>
<dbReference type="GO" id="GO:0005829">
    <property type="term" value="C:cytosol"/>
    <property type="evidence" value="ECO:0007669"/>
    <property type="project" value="TreeGrafter"/>
</dbReference>
<dbReference type="Proteomes" id="UP001139347">
    <property type="component" value="Unassembled WGS sequence"/>
</dbReference>
<dbReference type="RefSeq" id="WP_244724907.1">
    <property type="nucleotide sequence ID" value="NZ_JALIRP010000003.1"/>
</dbReference>
<dbReference type="PANTHER" id="PTHR42686">
    <property type="entry name" value="GH17980P-RELATED"/>
    <property type="match status" value="1"/>
</dbReference>
<dbReference type="EMBL" id="JALIRP010000003">
    <property type="protein sequence ID" value="MCJ8011801.1"/>
    <property type="molecule type" value="Genomic_DNA"/>
</dbReference>
<dbReference type="PANTHER" id="PTHR42686:SF1">
    <property type="entry name" value="GH17980P-RELATED"/>
    <property type="match status" value="1"/>
</dbReference>
<reference evidence="2" key="1">
    <citation type="submission" date="2022-04" db="EMBL/GenBank/DDBJ databases">
        <title>Paenibacillus mangrovi sp. nov., a novel endophytic bacterium isolated from bark of Kandelia candel.</title>
        <authorList>
            <person name="Tuo L."/>
        </authorList>
    </citation>
    <scope>NUCLEOTIDE SEQUENCE</scope>
    <source>
        <strain evidence="2">KQZ6P-2</strain>
    </source>
</reference>
<dbReference type="SUPFAM" id="SSF51430">
    <property type="entry name" value="NAD(P)-linked oxidoreductase"/>
    <property type="match status" value="1"/>
</dbReference>
<comment type="caution">
    <text evidence="2">The sequence shown here is derived from an EMBL/GenBank/DDBJ whole genome shotgun (WGS) entry which is preliminary data.</text>
</comment>
<dbReference type="InterPro" id="IPR036812">
    <property type="entry name" value="NAD(P)_OxRdtase_dom_sf"/>
</dbReference>
<keyword evidence="3" id="KW-1185">Reference proteome</keyword>
<feature type="domain" description="NADP-dependent oxidoreductase" evidence="1">
    <location>
        <begin position="23"/>
        <end position="299"/>
    </location>
</feature>
<organism evidence="2 3">
    <name type="scientific">Paenibacillus mangrovi</name>
    <dbReference type="NCBI Taxonomy" id="2931978"/>
    <lineage>
        <taxon>Bacteria</taxon>
        <taxon>Bacillati</taxon>
        <taxon>Bacillota</taxon>
        <taxon>Bacilli</taxon>
        <taxon>Bacillales</taxon>
        <taxon>Paenibacillaceae</taxon>
        <taxon>Paenibacillus</taxon>
    </lineage>
</organism>
<dbReference type="InterPro" id="IPR020471">
    <property type="entry name" value="AKR"/>
</dbReference>
<dbReference type="InterPro" id="IPR023210">
    <property type="entry name" value="NADP_OxRdtase_dom"/>
</dbReference>